<keyword evidence="1" id="KW-1133">Transmembrane helix</keyword>
<reference evidence="3" key="2">
    <citation type="submission" date="2025-08" db="UniProtKB">
        <authorList>
            <consortium name="Ensembl"/>
        </authorList>
    </citation>
    <scope>IDENTIFICATION</scope>
</reference>
<reference evidence="4" key="1">
    <citation type="submission" date="2011-08" db="EMBL/GenBank/DDBJ databases">
        <title>The draft genome of Latimeria chalumnae.</title>
        <authorList>
            <person name="Di Palma F."/>
            <person name="Alfoldi J."/>
            <person name="Johnson J."/>
            <person name="Berlin A."/>
            <person name="Gnerre S."/>
            <person name="Jaffe D."/>
            <person name="MacCallum I."/>
            <person name="Young S."/>
            <person name="Walker B.J."/>
            <person name="Lander E."/>
            <person name="Lindblad-Toh K."/>
        </authorList>
    </citation>
    <scope>NUCLEOTIDE SEQUENCE [LARGE SCALE GENOMIC DNA]</scope>
    <source>
        <strain evidence="4">Wild caught</strain>
    </source>
</reference>
<dbReference type="InParanoid" id="H3BHI9"/>
<accession>H3BHI9</accession>
<keyword evidence="1" id="KW-0472">Membrane</keyword>
<dbReference type="Pfam" id="PF21365">
    <property type="entry name" value="Glyco_hydro_31_3rd"/>
    <property type="match status" value="1"/>
</dbReference>
<dbReference type="InterPro" id="IPR017853">
    <property type="entry name" value="GH"/>
</dbReference>
<proteinExistence type="predicted"/>
<dbReference type="Bgee" id="ENSLACG00000018768">
    <property type="expression patterns" value="Expressed in muscle tissue and 5 other cell types or tissues"/>
</dbReference>
<dbReference type="HOGENOM" id="CLU_008294_0_0_1"/>
<organism evidence="3 4">
    <name type="scientific">Latimeria chalumnae</name>
    <name type="common">Coelacanth</name>
    <dbReference type="NCBI Taxonomy" id="7897"/>
    <lineage>
        <taxon>Eukaryota</taxon>
        <taxon>Metazoa</taxon>
        <taxon>Chordata</taxon>
        <taxon>Craniata</taxon>
        <taxon>Vertebrata</taxon>
        <taxon>Euteleostomi</taxon>
        <taxon>Coelacanthiformes</taxon>
        <taxon>Coelacanthidae</taxon>
        <taxon>Latimeria</taxon>
    </lineage>
</organism>
<dbReference type="EMBL" id="AFYH01011082">
    <property type="status" value="NOT_ANNOTATED_CDS"/>
    <property type="molecule type" value="Genomic_DNA"/>
</dbReference>
<dbReference type="EMBL" id="AFYH01011084">
    <property type="status" value="NOT_ANNOTATED_CDS"/>
    <property type="molecule type" value="Genomic_DNA"/>
</dbReference>
<dbReference type="AlphaFoldDB" id="H3BHI9"/>
<dbReference type="Proteomes" id="UP000008672">
    <property type="component" value="Unassembled WGS sequence"/>
</dbReference>
<dbReference type="GeneTree" id="ENSGT00940000164715"/>
<dbReference type="InterPro" id="IPR050985">
    <property type="entry name" value="Alpha-glycosidase_related"/>
</dbReference>
<dbReference type="OrthoDB" id="10070917at2759"/>
<dbReference type="OMA" id="QWQDSQN"/>
<dbReference type="GeneID" id="102359920"/>
<evidence type="ECO:0000259" key="2">
    <source>
        <dbReference type="Pfam" id="PF21365"/>
    </source>
</evidence>
<dbReference type="Gene3D" id="2.60.40.1180">
    <property type="entry name" value="Golgi alpha-mannosidase II"/>
    <property type="match status" value="1"/>
</dbReference>
<gene>
    <name evidence="3" type="primary">SI:CH211-236L14.4</name>
</gene>
<feature type="domain" description="Glycosyl hydrolase family 31 C-terminal" evidence="2">
    <location>
        <begin position="601"/>
        <end position="686"/>
    </location>
</feature>
<dbReference type="SUPFAM" id="SSF51445">
    <property type="entry name" value="(Trans)glycosidases"/>
    <property type="match status" value="1"/>
</dbReference>
<evidence type="ECO:0000313" key="4">
    <source>
        <dbReference type="Proteomes" id="UP000008672"/>
    </source>
</evidence>
<sequence>MPHRRNPSPIPEVTWDSGLKEMNETWKGAIACLGVAIFFVMTIGIIYWQVVDQPNKNWILKGSFSGLIWERRTHSLIIQTLTEDKTFVEIDVGNFPDLEVPFVKNLCWLNKTDFCYTWDATAAFKISFDSSLSNNAECYSITWTPLYCHVTLKDCFSMVNTSWYGGASVTAQHWPLNNVNIESQPFIISDLKNNPTGYGSVLERYFLGSTGVAVIIAPDVPVHISIDSNKHFCLQTSSNTQLTPLQYTVCVSENIKTVHQEVRNQFSEHPSVLPSTEILWLPFWKFLGTADSAAKLERLLRSFFNKLKRHTLGEGVIDLNEHSTMLLSSTDHMSYARRKKRTSRQTMDFSLIKHLKISVTLSPYTSVDVQQFHSSLKERRENYWLGLSSVSKGYTAPLLTKWKGKFSVKLDVTNNAAVNWYIDKVATLQRQLGFEYVTFEGGEGNIFMEQALHPPKVLEGDNYAELFAAVVSRFGNTTIITAGTRSNHLPLFIRMTPCASDWSYAGLKGIIPSVLHYSLLGYNFFIPDAIGGSLMQELVTDEELFVRWLQIVTFLPVISFSTPPWVCDDWVLNLTRLYIQKHQDFVVPLIIKYAEEWASLGNPIFRPLWWINPNDPVSFTIDDEFLIGNEILVAPITEKGKLQRDIFLPGNDYKWMDTNTARVFDGGTLLKDYPVSLNEVAVFQKKAAEH</sequence>
<dbReference type="PANTHER" id="PTHR43053:SF6">
    <property type="entry name" value="SITS-BINDING PROTEIN"/>
    <property type="match status" value="1"/>
</dbReference>
<dbReference type="InterPro" id="IPR013780">
    <property type="entry name" value="Glyco_hydro_b"/>
</dbReference>
<reference evidence="3" key="3">
    <citation type="submission" date="2025-09" db="UniProtKB">
        <authorList>
            <consortium name="Ensembl"/>
        </authorList>
    </citation>
    <scope>IDENTIFICATION</scope>
</reference>
<dbReference type="STRING" id="7897.ENSLACP00000021360"/>
<dbReference type="SUPFAM" id="SSF51011">
    <property type="entry name" value="Glycosyl hydrolase domain"/>
    <property type="match status" value="1"/>
</dbReference>
<evidence type="ECO:0000313" key="3">
    <source>
        <dbReference type="Ensembl" id="ENSLACP00000021360.1"/>
    </source>
</evidence>
<dbReference type="PANTHER" id="PTHR43053">
    <property type="entry name" value="GLYCOSIDASE FAMILY 31"/>
    <property type="match status" value="1"/>
</dbReference>
<name>H3BHI9_LATCH</name>
<dbReference type="eggNOG" id="KOG1065">
    <property type="taxonomic scope" value="Eukaryota"/>
</dbReference>
<dbReference type="EMBL" id="AFYH01011083">
    <property type="status" value="NOT_ANNOTATED_CDS"/>
    <property type="molecule type" value="Genomic_DNA"/>
</dbReference>
<dbReference type="KEGG" id="lcm:102359920"/>
<protein>
    <submittedName>
        <fullName evidence="3">Si:ch211-236l14.4</fullName>
    </submittedName>
</protein>
<dbReference type="EMBL" id="AFYH01011085">
    <property type="status" value="NOT_ANNOTATED_CDS"/>
    <property type="molecule type" value="Genomic_DNA"/>
</dbReference>
<keyword evidence="1" id="KW-0812">Transmembrane</keyword>
<feature type="transmembrane region" description="Helical" evidence="1">
    <location>
        <begin position="28"/>
        <end position="48"/>
    </location>
</feature>
<evidence type="ECO:0000256" key="1">
    <source>
        <dbReference type="SAM" id="Phobius"/>
    </source>
</evidence>
<dbReference type="RefSeq" id="XP_005988077.1">
    <property type="nucleotide sequence ID" value="XM_005988015.3"/>
</dbReference>
<dbReference type="Ensembl" id="ENSLACT00000021501.1">
    <property type="protein sequence ID" value="ENSLACP00000021360.1"/>
    <property type="gene ID" value="ENSLACG00000018768.1"/>
</dbReference>
<dbReference type="InterPro" id="IPR048395">
    <property type="entry name" value="Glyco_hydro_31_C"/>
</dbReference>
<dbReference type="Gene3D" id="3.20.20.80">
    <property type="entry name" value="Glycosidases"/>
    <property type="match status" value="1"/>
</dbReference>
<keyword evidence="4" id="KW-1185">Reference proteome</keyword>
<dbReference type="CDD" id="cd06592">
    <property type="entry name" value="GH31_NET37"/>
    <property type="match status" value="1"/>
</dbReference>